<dbReference type="Pfam" id="PF19258">
    <property type="entry name" value="KxYKxGKxW_sig"/>
    <property type="match status" value="1"/>
</dbReference>
<organism evidence="4 5">
    <name type="scientific">Weissella confusa</name>
    <name type="common">Lactobacillus confusus</name>
    <dbReference type="NCBI Taxonomy" id="1583"/>
    <lineage>
        <taxon>Bacteria</taxon>
        <taxon>Bacillati</taxon>
        <taxon>Bacillota</taxon>
        <taxon>Bacilli</taxon>
        <taxon>Lactobacillales</taxon>
        <taxon>Lactobacillaceae</taxon>
        <taxon>Weissella</taxon>
    </lineage>
</organism>
<dbReference type="NCBIfam" id="TIGR03715">
    <property type="entry name" value="KxYKxGKxW"/>
    <property type="match status" value="1"/>
</dbReference>
<proteinExistence type="predicted"/>
<feature type="signal peptide" evidence="3">
    <location>
        <begin position="1"/>
        <end position="25"/>
    </location>
</feature>
<gene>
    <name evidence="4" type="ORF">C6P11_06805</name>
</gene>
<feature type="chain" id="PRO_5038620383" evidence="3">
    <location>
        <begin position="26"/>
        <end position="235"/>
    </location>
</feature>
<protein>
    <submittedName>
        <fullName evidence="4">Uncharacterized protein</fullName>
    </submittedName>
</protein>
<dbReference type="EMBL" id="PVSN01000044">
    <property type="protein sequence ID" value="TGE72086.1"/>
    <property type="molecule type" value="Genomic_DNA"/>
</dbReference>
<evidence type="ECO:0000313" key="5">
    <source>
        <dbReference type="Proteomes" id="UP000297646"/>
    </source>
</evidence>
<reference evidence="4 5" key="1">
    <citation type="submission" date="2018-03" db="EMBL/GenBank/DDBJ databases">
        <title>Genome sequencing of Weissella confusa isolates.</title>
        <authorList>
            <person name="Kajala I."/>
            <person name="Baruah R."/>
            <person name="Bergsveinson J."/>
            <person name="Juvonen R."/>
            <person name="Ziola B."/>
        </authorList>
    </citation>
    <scope>NUCLEOTIDE SEQUENCE [LARGE SCALE GENOMIC DNA]</scope>
    <source>
        <strain evidence="4 5">VTT E-062653</strain>
    </source>
</reference>
<feature type="compositionally biased region" description="Low complexity" evidence="2">
    <location>
        <begin position="86"/>
        <end position="102"/>
    </location>
</feature>
<evidence type="ECO:0000256" key="1">
    <source>
        <dbReference type="ARBA" id="ARBA00022729"/>
    </source>
</evidence>
<evidence type="ECO:0000256" key="2">
    <source>
        <dbReference type="SAM" id="MobiDB-lite"/>
    </source>
</evidence>
<accession>A0A4Z0RYJ5</accession>
<evidence type="ECO:0000313" key="4">
    <source>
        <dbReference type="EMBL" id="TGE72086.1"/>
    </source>
</evidence>
<keyword evidence="1 3" id="KW-0732">Signal</keyword>
<dbReference type="RefSeq" id="WP_135519754.1">
    <property type="nucleotide sequence ID" value="NZ_PVSN01000044.1"/>
</dbReference>
<dbReference type="InterPro" id="IPR022263">
    <property type="entry name" value="KxYKxGKxW"/>
</dbReference>
<feature type="compositionally biased region" description="Low complexity" evidence="2">
    <location>
        <begin position="112"/>
        <end position="133"/>
    </location>
</feature>
<evidence type="ECO:0000256" key="3">
    <source>
        <dbReference type="SAM" id="SignalP"/>
    </source>
</evidence>
<name>A0A4Z0RYJ5_WEICO</name>
<feature type="compositionally biased region" description="Low complexity" evidence="2">
    <location>
        <begin position="58"/>
        <end position="76"/>
    </location>
</feature>
<feature type="region of interest" description="Disordered" evidence="2">
    <location>
        <begin position="46"/>
        <end position="138"/>
    </location>
</feature>
<dbReference type="Proteomes" id="UP000297646">
    <property type="component" value="Unassembled WGS sequence"/>
</dbReference>
<comment type="caution">
    <text evidence="4">The sequence shown here is derived from an EMBL/GenBank/DDBJ whole genome shotgun (WGS) entry which is preliminary data.</text>
</comment>
<dbReference type="AlphaFoldDB" id="A0A4Z0RYJ5"/>
<sequence length="235" mass="25226">MRKKMYKVGKHWVAAAVAIVGIGMAGGSAVSADEVKSETASALAVEVRDEGDNETNQPEVDTPTVPENVETVTPEVPLDPTMPSNPDTLTPTVPLDPTMPSDPETPTPTMPLDPTMPADPETETPTVPTTIPDGKNEADGLYYQDGKVLTGIAKADGKMYKDGLPYTGTINDVYYVNGEKFNGTKDDVLYENGQPVDGDRKGVLYEKVSRSTATERVFCTKTVRRLPVFVTASTT</sequence>